<dbReference type="Pfam" id="PF13279">
    <property type="entry name" value="4HBT_2"/>
    <property type="match status" value="1"/>
</dbReference>
<dbReference type="CDD" id="cd00586">
    <property type="entry name" value="4HBT"/>
    <property type="match status" value="1"/>
</dbReference>
<dbReference type="Proteomes" id="UP000190460">
    <property type="component" value="Unassembled WGS sequence"/>
</dbReference>
<dbReference type="InterPro" id="IPR029069">
    <property type="entry name" value="HotDog_dom_sf"/>
</dbReference>
<name>A0A1T4XDS9_9GAMM</name>
<dbReference type="STRING" id="92487.SAMN02745130_02861"/>
<gene>
    <name evidence="1" type="ORF">SAMN02745130_02861</name>
</gene>
<dbReference type="InterPro" id="IPR051490">
    <property type="entry name" value="THEM6_lcsJ_thioesterase"/>
</dbReference>
<dbReference type="SUPFAM" id="SSF54637">
    <property type="entry name" value="Thioesterase/thiol ester dehydrase-isomerase"/>
    <property type="match status" value="1"/>
</dbReference>
<reference evidence="2" key="1">
    <citation type="submission" date="2017-02" db="EMBL/GenBank/DDBJ databases">
        <authorList>
            <person name="Varghese N."/>
            <person name="Submissions S."/>
        </authorList>
    </citation>
    <scope>NUCLEOTIDE SEQUENCE [LARGE SCALE GENOMIC DNA]</scope>
    <source>
        <strain evidence="2">ATCC 49788</strain>
    </source>
</reference>
<dbReference type="RefSeq" id="WP_078923319.1">
    <property type="nucleotide sequence ID" value="NZ_FUYB01000016.1"/>
</dbReference>
<protein>
    <submittedName>
        <fullName evidence="1">Acyl-CoA thioesterase FadM</fullName>
    </submittedName>
</protein>
<evidence type="ECO:0000313" key="1">
    <source>
        <dbReference type="EMBL" id="SKA87723.1"/>
    </source>
</evidence>
<accession>A0A1T4XDS9</accession>
<dbReference type="EMBL" id="FUYB01000016">
    <property type="protein sequence ID" value="SKA87723.1"/>
    <property type="molecule type" value="Genomic_DNA"/>
</dbReference>
<organism evidence="1 2">
    <name type="scientific">Thiothrix eikelboomii</name>
    <dbReference type="NCBI Taxonomy" id="92487"/>
    <lineage>
        <taxon>Bacteria</taxon>
        <taxon>Pseudomonadati</taxon>
        <taxon>Pseudomonadota</taxon>
        <taxon>Gammaproteobacteria</taxon>
        <taxon>Thiotrichales</taxon>
        <taxon>Thiotrichaceae</taxon>
        <taxon>Thiothrix</taxon>
    </lineage>
</organism>
<proteinExistence type="predicted"/>
<dbReference type="PANTHER" id="PTHR12475">
    <property type="match status" value="1"/>
</dbReference>
<sequence length="182" mass="21463">MFPIFRLWLAVQKAHHAPPLQLHETCIVPMRVSLFTDCDIFLEMNNGRHLTLFDIGRFVFSVRTGLWKEVKRNQWGFVVAGSSVRYRKRLKPFQRYEQHTRLLGYDDKWFYFLQTHQIGEVWHSSALIRAAVVEQGKILPTQTILKVMNQTDWQPELPEWVSAWIAADTLRPWPDSPTTRSV</sequence>
<keyword evidence="2" id="KW-1185">Reference proteome</keyword>
<dbReference type="Gene3D" id="3.10.129.10">
    <property type="entry name" value="Hotdog Thioesterase"/>
    <property type="match status" value="1"/>
</dbReference>
<dbReference type="OrthoDB" id="3727779at2"/>
<dbReference type="AlphaFoldDB" id="A0A1T4XDS9"/>
<evidence type="ECO:0000313" key="2">
    <source>
        <dbReference type="Proteomes" id="UP000190460"/>
    </source>
</evidence>
<dbReference type="PANTHER" id="PTHR12475:SF4">
    <property type="entry name" value="PROTEIN THEM6"/>
    <property type="match status" value="1"/>
</dbReference>